<protein>
    <submittedName>
        <fullName evidence="2">DUF4365 domain-containing protein</fullName>
    </submittedName>
</protein>
<dbReference type="GeneID" id="300103204"/>
<evidence type="ECO:0000259" key="1">
    <source>
        <dbReference type="Pfam" id="PF14280"/>
    </source>
</evidence>
<dbReference type="Proteomes" id="UP000292547">
    <property type="component" value="Chromosome"/>
</dbReference>
<proteinExistence type="predicted"/>
<dbReference type="OrthoDB" id="5145915at2"/>
<dbReference type="AlphaFoldDB" id="A0A4P6TZ63"/>
<dbReference type="EMBL" id="CP032229">
    <property type="protein sequence ID" value="QBJ93035.1"/>
    <property type="molecule type" value="Genomic_DNA"/>
</dbReference>
<sequence length="103" mass="11567">MTVIPSGRRMEQAAVNALRTLLHTVQVKGDVSWRRSYGYAVPVRRHSETWANGNVPVFCVVFDPETERLYWANATKQLRVGGQKGRRPRTIRLSGTIEGGTLS</sequence>
<evidence type="ECO:0000313" key="3">
    <source>
        <dbReference type="Proteomes" id="UP000292547"/>
    </source>
</evidence>
<dbReference type="KEGG" id="sseo:D0Z67_23945"/>
<reference evidence="2 3" key="1">
    <citation type="submission" date="2018-08" db="EMBL/GenBank/DDBJ databases">
        <title>The complete genome sequence of Streptomyces seoulensis, a pioneer strain for nickel superoxide dismutase discovery.</title>
        <authorList>
            <person name="Shin J."/>
            <person name="Lee J.-S."/>
            <person name="Lee E.-J."/>
            <person name="Youn H.-D."/>
        </authorList>
    </citation>
    <scope>NUCLEOTIDE SEQUENCE [LARGE SCALE GENOMIC DNA]</scope>
    <source>
        <strain evidence="2 3">KCTC 9819</strain>
    </source>
</reference>
<gene>
    <name evidence="2" type="ORF">D0Z67_23945</name>
</gene>
<dbReference type="RefSeq" id="WP_078873662.1">
    <property type="nucleotide sequence ID" value="NZ_CP032229.1"/>
</dbReference>
<accession>A0A4P6TZ63</accession>
<keyword evidence="3" id="KW-1185">Reference proteome</keyword>
<evidence type="ECO:0000313" key="2">
    <source>
        <dbReference type="EMBL" id="QBJ93035.1"/>
    </source>
</evidence>
<dbReference type="InterPro" id="IPR025375">
    <property type="entry name" value="DUF4365"/>
</dbReference>
<feature type="domain" description="DUF4365" evidence="1">
    <location>
        <begin position="22"/>
        <end position="79"/>
    </location>
</feature>
<name>A0A4P6TZ63_STRSO</name>
<dbReference type="Pfam" id="PF14280">
    <property type="entry name" value="DUF4365"/>
    <property type="match status" value="1"/>
</dbReference>
<organism evidence="2 3">
    <name type="scientific">Streptomyces seoulensis</name>
    <dbReference type="NCBI Taxonomy" id="73044"/>
    <lineage>
        <taxon>Bacteria</taxon>
        <taxon>Bacillati</taxon>
        <taxon>Actinomycetota</taxon>
        <taxon>Actinomycetes</taxon>
        <taxon>Kitasatosporales</taxon>
        <taxon>Streptomycetaceae</taxon>
        <taxon>Streptomyces</taxon>
    </lineage>
</organism>